<evidence type="ECO:0008006" key="6">
    <source>
        <dbReference type="Google" id="ProtNLM"/>
    </source>
</evidence>
<reference evidence="4" key="2">
    <citation type="submission" date="2018-08" db="EMBL/GenBank/DDBJ databases">
        <title>Leveraging single-cell genomics to expand the Fungal Tree of Life.</title>
        <authorList>
            <consortium name="DOE Joint Genome Institute"/>
            <person name="Ahrendt S.R."/>
            <person name="Quandt C.A."/>
            <person name="Ciobanu D."/>
            <person name="Clum A."/>
            <person name="Salamov A."/>
            <person name="Andreopoulos B."/>
            <person name="Cheng J.-F."/>
            <person name="Woyke T."/>
            <person name="Pelin A."/>
            <person name="Henrissat B."/>
            <person name="Reynolds N."/>
            <person name="Benny G.L."/>
            <person name="Smith M.E."/>
            <person name="James T.Y."/>
            <person name="Grigoriev I.V."/>
        </authorList>
    </citation>
    <scope>NUCLEOTIDE SEQUENCE</scope>
    <source>
        <strain evidence="4">Baker2002</strain>
    </source>
</reference>
<evidence type="ECO:0000256" key="2">
    <source>
        <dbReference type="SAM" id="Phobius"/>
    </source>
</evidence>
<feature type="compositionally biased region" description="Polar residues" evidence="1">
    <location>
        <begin position="306"/>
        <end position="326"/>
    </location>
</feature>
<name>A0A4P9ZFB0_9ASCO</name>
<feature type="region of interest" description="Disordered" evidence="1">
    <location>
        <begin position="272"/>
        <end position="330"/>
    </location>
</feature>
<feature type="transmembrane region" description="Helical" evidence="2">
    <location>
        <begin position="400"/>
        <end position="424"/>
    </location>
</feature>
<sequence>MDRPFTLSIRKVHRAPNSSTSLYRLRTTLNHTLNHVIELAMLQSAHNADADTHITRPVLMLDGEDVAGDKTLADVLQRDCAEGEVYGGDLVLVCDAGGSSAKIPVPEYFDIDVAPGSGAPVFSCRVTLYSTVGELTMQISEKFKFNLAQIMLLYHDEPLLPESTLLDVLVLDVPPINRVRLGLEHSNGPSAVSHAQILASDPIWQHKNPAEQLAPHTTSLTPSETYTFTANGRSVDLSTLDCILIFDRAVLLNSYAQQLLKAALHVPALEHQVPSEHQQNTSSSSPTGPPRPPGRLQHPPSFFHSPDSNSGTAMLESANQPETPGNNEEHAENEINLNDGATAAGQPHRPPFPRNGPVAQRLLREITTNVDEIAQLLVRLALASALIGPERALFIFQPPLVYLFIAFTLWAWLCFYGDVISAWIEERLLQNAPQNRMDYTLANLVAQIFQETHNFTMLMSNAMSACHTFLAAKVHYDRPDLARVSGLVGTAKVTAFATVEFVLVLVSSTFPFLGAETQRVRDHIALHERQKIQGLIKEALETRASDEGIRSKLLVGVGSTLESLLLPDLAPEQFQDLVRCYYNAAQL</sequence>
<reference evidence="5" key="1">
    <citation type="journal article" date="2018" name="Nat. Microbiol.">
        <title>Leveraging single-cell genomics to expand the fungal tree of life.</title>
        <authorList>
            <person name="Ahrendt S.R."/>
            <person name="Quandt C.A."/>
            <person name="Ciobanu D."/>
            <person name="Clum A."/>
            <person name="Salamov A."/>
            <person name="Andreopoulos B."/>
            <person name="Cheng J.F."/>
            <person name="Woyke T."/>
            <person name="Pelin A."/>
            <person name="Henrissat B."/>
            <person name="Reynolds N.K."/>
            <person name="Benny G.L."/>
            <person name="Smith M.E."/>
            <person name="James T.Y."/>
            <person name="Grigoriev I.V."/>
        </authorList>
    </citation>
    <scope>NUCLEOTIDE SEQUENCE [LARGE SCALE GENOMIC DNA]</scope>
    <source>
        <strain evidence="5">Baker2002</strain>
    </source>
</reference>
<accession>A0A4P9ZFB0</accession>
<keyword evidence="2" id="KW-0472">Membrane</keyword>
<dbReference type="SUPFAM" id="SSF54236">
    <property type="entry name" value="Ubiquitin-like"/>
    <property type="match status" value="1"/>
</dbReference>
<organism evidence="4 5">
    <name type="scientific">Metschnikowia bicuspidata</name>
    <dbReference type="NCBI Taxonomy" id="27322"/>
    <lineage>
        <taxon>Eukaryota</taxon>
        <taxon>Fungi</taxon>
        <taxon>Dikarya</taxon>
        <taxon>Ascomycota</taxon>
        <taxon>Saccharomycotina</taxon>
        <taxon>Pichiomycetes</taxon>
        <taxon>Metschnikowiaceae</taxon>
        <taxon>Metschnikowia</taxon>
    </lineage>
</organism>
<evidence type="ECO:0000313" key="3">
    <source>
        <dbReference type="EMBL" id="RKP28381.1"/>
    </source>
</evidence>
<keyword evidence="2" id="KW-1133">Transmembrane helix</keyword>
<keyword evidence="5" id="KW-1185">Reference proteome</keyword>
<evidence type="ECO:0000313" key="4">
    <source>
        <dbReference type="EMBL" id="RKP31132.1"/>
    </source>
</evidence>
<proteinExistence type="predicted"/>
<dbReference type="EMBL" id="ML004446">
    <property type="protein sequence ID" value="RKP31132.1"/>
    <property type="molecule type" value="Genomic_DNA"/>
</dbReference>
<evidence type="ECO:0000256" key="1">
    <source>
        <dbReference type="SAM" id="MobiDB-lite"/>
    </source>
</evidence>
<protein>
    <recommendedName>
        <fullName evidence="6">Ubiquitin-like domain-containing protein</fullName>
    </recommendedName>
</protein>
<dbReference type="EMBL" id="ML004902">
    <property type="protein sequence ID" value="RKP28381.1"/>
    <property type="molecule type" value="Genomic_DNA"/>
</dbReference>
<dbReference type="Proteomes" id="UP000268321">
    <property type="component" value="Unassembled WGS sequence"/>
</dbReference>
<keyword evidence="2" id="KW-0812">Transmembrane</keyword>
<evidence type="ECO:0000313" key="5">
    <source>
        <dbReference type="Proteomes" id="UP000268321"/>
    </source>
</evidence>
<dbReference type="AlphaFoldDB" id="A0A4P9ZFB0"/>
<dbReference type="OrthoDB" id="4018787at2759"/>
<dbReference type="InterPro" id="IPR029071">
    <property type="entry name" value="Ubiquitin-like_domsf"/>
</dbReference>
<gene>
    <name evidence="4" type="ORF">METBISCDRAFT_22680</name>
    <name evidence="3" type="ORF">METBISCDRAFT_25148</name>
</gene>